<evidence type="ECO:0000313" key="14">
    <source>
        <dbReference type="EMBL" id="SET53451.1"/>
    </source>
</evidence>
<dbReference type="InterPro" id="IPR009008">
    <property type="entry name" value="Val/Leu/Ile-tRNA-synth_edit"/>
</dbReference>
<dbReference type="CDD" id="cd07958">
    <property type="entry name" value="Anticodon_Ia_Leu_BEm"/>
    <property type="match status" value="1"/>
</dbReference>
<dbReference type="STRING" id="29364.SAMN04487772_12821"/>
<dbReference type="Proteomes" id="UP000199800">
    <property type="component" value="Unassembled WGS sequence"/>
</dbReference>
<keyword evidence="5 8" id="KW-0648">Protein biosynthesis</keyword>
<evidence type="ECO:0000256" key="8">
    <source>
        <dbReference type="HAMAP-Rule" id="MF_00049"/>
    </source>
</evidence>
<dbReference type="RefSeq" id="WP_330387304.1">
    <property type="nucleotide sequence ID" value="NZ_FOHN01000028.1"/>
</dbReference>
<comment type="caution">
    <text evidence="8">Lacks conserved residue(s) required for the propagation of feature annotation.</text>
</comment>
<dbReference type="Gene3D" id="3.40.50.620">
    <property type="entry name" value="HUPs"/>
    <property type="match status" value="2"/>
</dbReference>
<evidence type="ECO:0000256" key="5">
    <source>
        <dbReference type="ARBA" id="ARBA00022917"/>
    </source>
</evidence>
<proteinExistence type="inferred from homology"/>
<dbReference type="FunFam" id="1.10.730.10:FF:000002">
    <property type="entry name" value="Leucine--tRNA ligase"/>
    <property type="match status" value="1"/>
</dbReference>
<dbReference type="GO" id="GO:0006429">
    <property type="term" value="P:leucyl-tRNA aminoacylation"/>
    <property type="evidence" value="ECO:0007669"/>
    <property type="project" value="UniProtKB-UniRule"/>
</dbReference>
<comment type="subcellular location">
    <subcellularLocation>
        <location evidence="8">Cytoplasm</location>
    </subcellularLocation>
</comment>
<keyword evidence="15" id="KW-1185">Reference proteome</keyword>
<feature type="domain" description="Aminoacyl-tRNA synthetase class Ia" evidence="10">
    <location>
        <begin position="426"/>
        <end position="614"/>
    </location>
</feature>
<evidence type="ECO:0000313" key="15">
    <source>
        <dbReference type="Proteomes" id="UP000199800"/>
    </source>
</evidence>
<evidence type="ECO:0000256" key="6">
    <source>
        <dbReference type="ARBA" id="ARBA00023146"/>
    </source>
</evidence>
<evidence type="ECO:0000256" key="9">
    <source>
        <dbReference type="RuleBase" id="RU363039"/>
    </source>
</evidence>
<dbReference type="InterPro" id="IPR002300">
    <property type="entry name" value="aa-tRNA-synth_Ia"/>
</dbReference>
<keyword evidence="3 8" id="KW-0547">Nucleotide-binding</keyword>
<dbReference type="CDD" id="cd00812">
    <property type="entry name" value="LeuRS_core"/>
    <property type="match status" value="1"/>
</dbReference>
<dbReference type="InterPro" id="IPR025709">
    <property type="entry name" value="Leu_tRNA-synth_edit"/>
</dbReference>
<dbReference type="GO" id="GO:0002161">
    <property type="term" value="F:aminoacyl-tRNA deacylase activity"/>
    <property type="evidence" value="ECO:0007669"/>
    <property type="project" value="InterPro"/>
</dbReference>
<comment type="similarity">
    <text evidence="1 8 9">Belongs to the class-I aminoacyl-tRNA synthetase family.</text>
</comment>
<dbReference type="Pfam" id="PF00133">
    <property type="entry name" value="tRNA-synt_1"/>
    <property type="match status" value="1"/>
</dbReference>
<comment type="catalytic activity">
    <reaction evidence="7 8">
        <text>tRNA(Leu) + L-leucine + ATP = L-leucyl-tRNA(Leu) + AMP + diphosphate</text>
        <dbReference type="Rhea" id="RHEA:11688"/>
        <dbReference type="Rhea" id="RHEA-COMP:9613"/>
        <dbReference type="Rhea" id="RHEA-COMP:9622"/>
        <dbReference type="ChEBI" id="CHEBI:30616"/>
        <dbReference type="ChEBI" id="CHEBI:33019"/>
        <dbReference type="ChEBI" id="CHEBI:57427"/>
        <dbReference type="ChEBI" id="CHEBI:78442"/>
        <dbReference type="ChEBI" id="CHEBI:78494"/>
        <dbReference type="ChEBI" id="CHEBI:456215"/>
        <dbReference type="EC" id="6.1.1.4"/>
    </reaction>
</comment>
<dbReference type="Pfam" id="PF13603">
    <property type="entry name" value="tRNA-synt_1_2"/>
    <property type="match status" value="1"/>
</dbReference>
<keyword evidence="2 8" id="KW-0436">Ligase</keyword>
<evidence type="ECO:0000256" key="1">
    <source>
        <dbReference type="ARBA" id="ARBA00005594"/>
    </source>
</evidence>
<dbReference type="InterPro" id="IPR014729">
    <property type="entry name" value="Rossmann-like_a/b/a_fold"/>
</dbReference>
<dbReference type="InterPro" id="IPR015413">
    <property type="entry name" value="Methionyl/Leucyl_tRNA_Synth"/>
</dbReference>
<keyword evidence="6 8" id="KW-0030">Aminoacyl-tRNA synthetase</keyword>
<protein>
    <recommendedName>
        <fullName evidence="8">Leucine--tRNA ligase</fullName>
        <ecNumber evidence="8">6.1.1.4</ecNumber>
    </recommendedName>
    <alternativeName>
        <fullName evidence="8">Leucyl-tRNA synthetase</fullName>
        <shortName evidence="8">LeuRS</shortName>
    </alternativeName>
</protein>
<organism evidence="14 15">
    <name type="scientific">[Clostridium] polysaccharolyticum</name>
    <dbReference type="NCBI Taxonomy" id="29364"/>
    <lineage>
        <taxon>Bacteria</taxon>
        <taxon>Bacillati</taxon>
        <taxon>Bacillota</taxon>
        <taxon>Clostridia</taxon>
        <taxon>Lachnospirales</taxon>
        <taxon>Lachnospiraceae</taxon>
    </lineage>
</organism>
<gene>
    <name evidence="8" type="primary">leuS</name>
    <name evidence="14" type="ORF">SAMN04487772_12821</name>
</gene>
<feature type="domain" description="Methionyl/Valyl/Leucyl/Isoleucyl-tRNA synthetase anticodon-binding" evidence="11">
    <location>
        <begin position="659"/>
        <end position="772"/>
    </location>
</feature>
<dbReference type="Gene3D" id="1.10.730.10">
    <property type="entry name" value="Isoleucyl-tRNA Synthetase, Domain 1"/>
    <property type="match status" value="2"/>
</dbReference>
<dbReference type="NCBIfam" id="TIGR00396">
    <property type="entry name" value="leuS_bact"/>
    <property type="match status" value="1"/>
</dbReference>
<dbReference type="AlphaFoldDB" id="A0A1I0F8L7"/>
<dbReference type="PRINTS" id="PR00985">
    <property type="entry name" value="TRNASYNTHLEU"/>
</dbReference>
<accession>A0A1I0F8L7</accession>
<evidence type="ECO:0000256" key="4">
    <source>
        <dbReference type="ARBA" id="ARBA00022840"/>
    </source>
</evidence>
<name>A0A1I0F8L7_9FIRM</name>
<evidence type="ECO:0000256" key="2">
    <source>
        <dbReference type="ARBA" id="ARBA00022598"/>
    </source>
</evidence>
<dbReference type="SUPFAM" id="SSF52374">
    <property type="entry name" value="Nucleotidylyl transferase"/>
    <property type="match status" value="1"/>
</dbReference>
<feature type="domain" description="Methionyl/Leucyl tRNA synthetase" evidence="12">
    <location>
        <begin position="45"/>
        <end position="177"/>
    </location>
</feature>
<dbReference type="GO" id="GO:0005524">
    <property type="term" value="F:ATP binding"/>
    <property type="evidence" value="ECO:0007669"/>
    <property type="project" value="UniProtKB-UniRule"/>
</dbReference>
<feature type="domain" description="Leucyl-tRNA synthetase editing" evidence="13">
    <location>
        <begin position="226"/>
        <end position="412"/>
    </location>
</feature>
<dbReference type="Pfam" id="PF08264">
    <property type="entry name" value="Anticodon_1"/>
    <property type="match status" value="1"/>
</dbReference>
<dbReference type="SUPFAM" id="SSF47323">
    <property type="entry name" value="Anticodon-binding domain of a subclass of class I aminoacyl-tRNA synthetases"/>
    <property type="match status" value="1"/>
</dbReference>
<evidence type="ECO:0000259" key="13">
    <source>
        <dbReference type="Pfam" id="PF13603"/>
    </source>
</evidence>
<dbReference type="InterPro" id="IPR013155">
    <property type="entry name" value="M/V/L/I-tRNA-synth_anticd-bd"/>
</dbReference>
<dbReference type="FunFam" id="3.40.50.620:FF:000077">
    <property type="entry name" value="Leucine--tRNA ligase"/>
    <property type="match status" value="1"/>
</dbReference>
<dbReference type="InterPro" id="IPR009080">
    <property type="entry name" value="tRNAsynth_Ia_anticodon-bd"/>
</dbReference>
<evidence type="ECO:0000256" key="7">
    <source>
        <dbReference type="ARBA" id="ARBA00047469"/>
    </source>
</evidence>
<dbReference type="GO" id="GO:0004823">
    <property type="term" value="F:leucine-tRNA ligase activity"/>
    <property type="evidence" value="ECO:0007669"/>
    <property type="project" value="UniProtKB-UniRule"/>
</dbReference>
<evidence type="ECO:0000259" key="11">
    <source>
        <dbReference type="Pfam" id="PF08264"/>
    </source>
</evidence>
<dbReference type="PANTHER" id="PTHR43740">
    <property type="entry name" value="LEUCYL-TRNA SYNTHETASE"/>
    <property type="match status" value="1"/>
</dbReference>
<dbReference type="SUPFAM" id="SSF50677">
    <property type="entry name" value="ValRS/IleRS/LeuRS editing domain"/>
    <property type="match status" value="1"/>
</dbReference>
<dbReference type="PANTHER" id="PTHR43740:SF2">
    <property type="entry name" value="LEUCINE--TRNA LIGASE, MITOCHONDRIAL"/>
    <property type="match status" value="1"/>
</dbReference>
<dbReference type="Pfam" id="PF09334">
    <property type="entry name" value="tRNA-synt_1g"/>
    <property type="match status" value="1"/>
</dbReference>
<dbReference type="EMBL" id="FOHN01000028">
    <property type="protein sequence ID" value="SET53451.1"/>
    <property type="molecule type" value="Genomic_DNA"/>
</dbReference>
<evidence type="ECO:0000259" key="12">
    <source>
        <dbReference type="Pfam" id="PF09334"/>
    </source>
</evidence>
<keyword evidence="4 8" id="KW-0067">ATP-binding</keyword>
<dbReference type="GO" id="GO:0005829">
    <property type="term" value="C:cytosol"/>
    <property type="evidence" value="ECO:0007669"/>
    <property type="project" value="TreeGrafter"/>
</dbReference>
<evidence type="ECO:0000259" key="10">
    <source>
        <dbReference type="Pfam" id="PF00133"/>
    </source>
</evidence>
<sequence length="811" mass="92679">MNHNMEKKYNPKVIEKKWQEYWAEHETFKTDVWDFSKPKYYVLDMFPYPSGVGLHAGHPEGYTATDIVSRMKRMQGYNVLHPMGYDSFGLPAEQYAVNTGNHPNGFTQENIKTFSKQLMELGFDYDWTKMIATSDPSFYKWTQWIFKQLYLDGYAKYVDMPVNWCEELGTVLSNDEVIDGKSERGGFPVVRKNMKQWVINQPAFAEKLLEGLEEIDWPESTKEMQRHWIGKSEGVEVEFDIVGGGKFSIFTTCIETIYGITFMVLAPEGDLVKELMPRIENKEEVQAYIEETLKKNDMDRTQLNKTKSGCCLKGVYAINPVNGKEVPLFIGDFVLASYGTGAVMAVPTHDQRDFEYAQVHNIPMIQVIEGADVTEKAFEKGDYLGKGCKLMNSEEFTGMTVEEAKPAITDKLVKMGVAKKTVNYHFREWIFARQRYWGEPVPVVYMENDEIHVLDDEELPLILPDLEDYKGKNGQAPLENATQWKQYDNNGIKGKRETSTMPGSAGSSWYYMRYIDPDNDKEFANQELLKHWLPVDLYIGGPEHAVGHLMYSRIWNRYLYDKGLSPVKEPFKKLVHQGMILGSNGIKMGKRFPEFVVNPSDIVRDFGADTLRLYEMFMGPLEVSKPWSQQGVEGARKFLNRVWTFFTNDENIVEDKDDTLTKVYHQTVKKVTSDFEQLGFNTAISQLMIFVNACYKAGKCPKEYAEGFVKMISCITPHIGEEMWSILGHDDTIAFEPWPVFDEEAIKEDTVEIGVQVNGKVKGKVEIAVDEESGSAIAKAKEVPGVKNAIDGKNIVKEIYVKGKIINIVVK</sequence>
<dbReference type="EC" id="6.1.1.4" evidence="8"/>
<reference evidence="14 15" key="1">
    <citation type="submission" date="2016-10" db="EMBL/GenBank/DDBJ databases">
        <authorList>
            <person name="de Groot N.N."/>
        </authorList>
    </citation>
    <scope>NUCLEOTIDE SEQUENCE [LARGE SCALE GENOMIC DNA]</scope>
    <source>
        <strain evidence="14 15">DSM 1801</strain>
    </source>
</reference>
<evidence type="ECO:0000256" key="3">
    <source>
        <dbReference type="ARBA" id="ARBA00022741"/>
    </source>
</evidence>
<dbReference type="FunFam" id="3.40.50.620:FF:000056">
    <property type="entry name" value="Leucine--tRNA ligase"/>
    <property type="match status" value="1"/>
</dbReference>
<keyword evidence="8" id="KW-0963">Cytoplasm</keyword>
<dbReference type="HAMAP" id="MF_00049_B">
    <property type="entry name" value="Leu_tRNA_synth_B"/>
    <property type="match status" value="1"/>
</dbReference>
<dbReference type="InterPro" id="IPR002302">
    <property type="entry name" value="Leu-tRNA-ligase"/>
</dbReference>